<protein>
    <submittedName>
        <fullName evidence="2">Putative integral membrane protein (TIGR02327 family)</fullName>
    </submittedName>
</protein>
<name>A0A4R3L7G4_9BACL</name>
<accession>A0A4R3L7G4</accession>
<gene>
    <name evidence="2" type="ORF">EDD58_102183</name>
</gene>
<evidence type="ECO:0000313" key="3">
    <source>
        <dbReference type="Proteomes" id="UP000294937"/>
    </source>
</evidence>
<proteinExistence type="predicted"/>
<reference evidence="2 3" key="1">
    <citation type="submission" date="2019-03" db="EMBL/GenBank/DDBJ databases">
        <title>Genomic Encyclopedia of Type Strains, Phase IV (KMG-IV): sequencing the most valuable type-strain genomes for metagenomic binning, comparative biology and taxonomic classification.</title>
        <authorList>
            <person name="Goeker M."/>
        </authorList>
    </citation>
    <scope>NUCLEOTIDE SEQUENCE [LARGE SCALE GENOMIC DNA]</scope>
    <source>
        <strain evidence="2 3">DSM 45707</strain>
    </source>
</reference>
<evidence type="ECO:0000256" key="1">
    <source>
        <dbReference type="SAM" id="Phobius"/>
    </source>
</evidence>
<sequence>MMGGANIFGVYALINTCLSLLCMVVCWWVLSGIRIEKIFRTQHTVRARALLIILSIVLGHLLASFFIDYLDWSRSIGRLFV</sequence>
<keyword evidence="3" id="KW-1185">Reference proteome</keyword>
<comment type="caution">
    <text evidence="2">The sequence shown here is derived from an EMBL/GenBank/DDBJ whole genome shotgun (WGS) entry which is preliminary data.</text>
</comment>
<dbReference type="EMBL" id="SMAG01000002">
    <property type="protein sequence ID" value="TCS95609.1"/>
    <property type="molecule type" value="Genomic_DNA"/>
</dbReference>
<dbReference type="AlphaFoldDB" id="A0A4R3L7G4"/>
<dbReference type="Proteomes" id="UP000294937">
    <property type="component" value="Unassembled WGS sequence"/>
</dbReference>
<organism evidence="2 3">
    <name type="scientific">Hazenella coriacea</name>
    <dbReference type="NCBI Taxonomy" id="1179467"/>
    <lineage>
        <taxon>Bacteria</taxon>
        <taxon>Bacillati</taxon>
        <taxon>Bacillota</taxon>
        <taxon>Bacilli</taxon>
        <taxon>Bacillales</taxon>
        <taxon>Thermoactinomycetaceae</taxon>
        <taxon>Hazenella</taxon>
    </lineage>
</organism>
<dbReference type="NCBIfam" id="TIGR02327">
    <property type="entry name" value="int_mem_ywzB"/>
    <property type="match status" value="1"/>
</dbReference>
<feature type="transmembrane region" description="Helical" evidence="1">
    <location>
        <begin position="50"/>
        <end position="70"/>
    </location>
</feature>
<feature type="transmembrane region" description="Helical" evidence="1">
    <location>
        <begin position="6"/>
        <end position="30"/>
    </location>
</feature>
<keyword evidence="1" id="KW-1133">Transmembrane helix</keyword>
<keyword evidence="1" id="KW-0812">Transmembrane</keyword>
<keyword evidence="1" id="KW-0472">Membrane</keyword>
<dbReference type="Pfam" id="PF06612">
    <property type="entry name" value="DUF1146"/>
    <property type="match status" value="1"/>
</dbReference>
<dbReference type="InterPro" id="IPR009526">
    <property type="entry name" value="DUF1146"/>
</dbReference>
<evidence type="ECO:0000313" key="2">
    <source>
        <dbReference type="EMBL" id="TCS95609.1"/>
    </source>
</evidence>